<comment type="caution">
    <text evidence="1">The sequence shown here is derived from an EMBL/GenBank/DDBJ whole genome shotgun (WGS) entry which is preliminary data.</text>
</comment>
<proteinExistence type="predicted"/>
<accession>A0A0F9DKJ8</accession>
<reference evidence="1" key="1">
    <citation type="journal article" date="2015" name="Nature">
        <title>Complex archaea that bridge the gap between prokaryotes and eukaryotes.</title>
        <authorList>
            <person name="Spang A."/>
            <person name="Saw J.H."/>
            <person name="Jorgensen S.L."/>
            <person name="Zaremba-Niedzwiedzka K."/>
            <person name="Martijn J."/>
            <person name="Lind A.E."/>
            <person name="van Eijk R."/>
            <person name="Schleper C."/>
            <person name="Guy L."/>
            <person name="Ettema T.J."/>
        </authorList>
    </citation>
    <scope>NUCLEOTIDE SEQUENCE</scope>
</reference>
<organism evidence="1">
    <name type="scientific">marine sediment metagenome</name>
    <dbReference type="NCBI Taxonomy" id="412755"/>
    <lineage>
        <taxon>unclassified sequences</taxon>
        <taxon>metagenomes</taxon>
        <taxon>ecological metagenomes</taxon>
    </lineage>
</organism>
<name>A0A0F9DKJ8_9ZZZZ</name>
<dbReference type="EMBL" id="LAZR01041214">
    <property type="protein sequence ID" value="KKL12543.1"/>
    <property type="molecule type" value="Genomic_DNA"/>
</dbReference>
<dbReference type="InterPro" id="IPR036388">
    <property type="entry name" value="WH-like_DNA-bd_sf"/>
</dbReference>
<protein>
    <recommendedName>
        <fullName evidence="2">HTH iclR-type domain-containing protein</fullName>
    </recommendedName>
</protein>
<sequence>MSNLNKSPQTYMDGIKQLLDETKKAYTTHQIAEELNYTNSNVYNSTVLMMAFNVIERRKAAGRYYFFLKDKHSEEELAEMLPKPKPKPAPK</sequence>
<evidence type="ECO:0008006" key="2">
    <source>
        <dbReference type="Google" id="ProtNLM"/>
    </source>
</evidence>
<dbReference type="AlphaFoldDB" id="A0A0F9DKJ8"/>
<dbReference type="Gene3D" id="1.10.10.10">
    <property type="entry name" value="Winged helix-like DNA-binding domain superfamily/Winged helix DNA-binding domain"/>
    <property type="match status" value="1"/>
</dbReference>
<feature type="non-terminal residue" evidence="1">
    <location>
        <position position="91"/>
    </location>
</feature>
<evidence type="ECO:0000313" key="1">
    <source>
        <dbReference type="EMBL" id="KKL12543.1"/>
    </source>
</evidence>
<gene>
    <name evidence="1" type="ORF">LCGC14_2534680</name>
</gene>